<dbReference type="PANTHER" id="PTHR12403">
    <property type="entry name" value="TRAFFICKING PROTEIN PARTICLE COMPLEX SUBUNIT 2"/>
    <property type="match status" value="1"/>
</dbReference>
<dbReference type="RefSeq" id="XP_006687372.1">
    <property type="nucleotide sequence ID" value="XM_006687309.1"/>
</dbReference>
<keyword evidence="2" id="KW-1185">Reference proteome</keyword>
<dbReference type="HOGENOM" id="CLU_097630_0_0_1"/>
<proteinExistence type="predicted"/>
<dbReference type="InterPro" id="IPR006722">
    <property type="entry name" value="Sedlin"/>
</dbReference>
<dbReference type="Pfam" id="PF04628">
    <property type="entry name" value="Sedlin_N"/>
    <property type="match status" value="1"/>
</dbReference>
<dbReference type="InterPro" id="IPR011012">
    <property type="entry name" value="Longin-like_dom_sf"/>
</dbReference>
<dbReference type="eggNOG" id="ENOG502SG8J">
    <property type="taxonomic scope" value="Eukaryota"/>
</dbReference>
<dbReference type="EMBL" id="GL996524">
    <property type="protein sequence ID" value="EGV63579.1"/>
    <property type="molecule type" value="Genomic_DNA"/>
</dbReference>
<dbReference type="AlphaFoldDB" id="G3B5C5"/>
<dbReference type="Proteomes" id="UP000000707">
    <property type="component" value="Unassembled WGS sequence"/>
</dbReference>
<dbReference type="GO" id="GO:0006888">
    <property type="term" value="P:endoplasmic reticulum to Golgi vesicle-mediated transport"/>
    <property type="evidence" value="ECO:0007669"/>
    <property type="project" value="InterPro"/>
</dbReference>
<accession>G3B5C5</accession>
<organism evidence="2">
    <name type="scientific">Candida tenuis (strain ATCC 10573 / BCRC 21748 / CBS 615 / JCM 9827 / NBRC 10315 / NRRL Y-1498 / VKM Y-70)</name>
    <name type="common">Yeast</name>
    <name type="synonym">Yamadazyma tenuis</name>
    <dbReference type="NCBI Taxonomy" id="590646"/>
    <lineage>
        <taxon>Eukaryota</taxon>
        <taxon>Fungi</taxon>
        <taxon>Dikarya</taxon>
        <taxon>Ascomycota</taxon>
        <taxon>Saccharomycotina</taxon>
        <taxon>Pichiomycetes</taxon>
        <taxon>Debaryomycetaceae</taxon>
        <taxon>Yamadazyma</taxon>
    </lineage>
</organism>
<evidence type="ECO:0000313" key="2">
    <source>
        <dbReference type="Proteomes" id="UP000000707"/>
    </source>
</evidence>
<gene>
    <name evidence="1" type="ORF">CANTEDRAFT_114503</name>
</gene>
<evidence type="ECO:0000313" key="1">
    <source>
        <dbReference type="EMBL" id="EGV63578.1"/>
    </source>
</evidence>
<dbReference type="Gene3D" id="3.30.450.70">
    <property type="match status" value="1"/>
</dbReference>
<dbReference type="KEGG" id="cten:18247452"/>
<dbReference type="GeneID" id="18247452"/>
<dbReference type="GO" id="GO:0005737">
    <property type="term" value="C:cytoplasm"/>
    <property type="evidence" value="ECO:0007669"/>
    <property type="project" value="GOC"/>
</dbReference>
<dbReference type="STRING" id="590646.G3B5C5"/>
<name>G3B5C5_CANTC</name>
<dbReference type="OrthoDB" id="18320at2759"/>
<dbReference type="SUPFAM" id="SSF64356">
    <property type="entry name" value="SNARE-like"/>
    <property type="match status" value="1"/>
</dbReference>
<dbReference type="EMBL" id="GL996524">
    <property type="protein sequence ID" value="EGV63578.1"/>
    <property type="molecule type" value="Genomic_DNA"/>
</dbReference>
<sequence>MAEFEDKRICFISFISRDDKPLYIQSFDLDTKQGDTINANNFLKYNFLSHMALDIITSPASISIREQQQEADVRNGAVLLVVYDDVSVYGYESNTGLKIIIGFNNQTHLNQEESKMVTLRTLFLSVHKAYVKTICNPFLEIDSSGDIEGMLQNEVFDKSIKKIVNDWNDA</sequence>
<reference evidence="1 2" key="1">
    <citation type="journal article" date="2011" name="Proc. Natl. Acad. Sci. U.S.A.">
        <title>Comparative genomics of xylose-fermenting fungi for enhanced biofuel production.</title>
        <authorList>
            <person name="Wohlbach D.J."/>
            <person name="Kuo A."/>
            <person name="Sato T.K."/>
            <person name="Potts K.M."/>
            <person name="Salamov A.A."/>
            <person name="LaButti K.M."/>
            <person name="Sun H."/>
            <person name="Clum A."/>
            <person name="Pangilinan J.L."/>
            <person name="Lindquist E.A."/>
            <person name="Lucas S."/>
            <person name="Lapidus A."/>
            <person name="Jin M."/>
            <person name="Gunawan C."/>
            <person name="Balan V."/>
            <person name="Dale B.E."/>
            <person name="Jeffries T.W."/>
            <person name="Zinkel R."/>
            <person name="Barry K.W."/>
            <person name="Grigoriev I.V."/>
            <person name="Gasch A.P."/>
        </authorList>
    </citation>
    <scope>NUCLEOTIDE SEQUENCE [LARGE SCALE GENOMIC DNA]</scope>
    <source>
        <strain evidence="1">ATCC 10573</strain>
        <strain evidence="2">ATCC 10573 / BCRC 21748 / CBS 615 / JCM 9827 / NBRC 10315 / NRRL Y-1498 / VKM Y-70</strain>
    </source>
</reference>
<protein>
    <submittedName>
        <fullName evidence="1">Snare-like protein</fullName>
    </submittedName>
</protein>